<feature type="domain" description="Fibronectin type-III" evidence="4">
    <location>
        <begin position="488"/>
        <end position="584"/>
    </location>
</feature>
<feature type="chain" id="PRO_5047241564" description="Fibronectin type-III domain-containing protein" evidence="3">
    <location>
        <begin position="29"/>
        <end position="699"/>
    </location>
</feature>
<keyword evidence="6" id="KW-1185">Reference proteome</keyword>
<dbReference type="RefSeq" id="WP_344197782.1">
    <property type="nucleotide sequence ID" value="NZ_BAAAND010000009.1"/>
</dbReference>
<dbReference type="SUPFAM" id="SSF49265">
    <property type="entry name" value="Fibronectin type III"/>
    <property type="match status" value="1"/>
</dbReference>
<dbReference type="SUPFAM" id="SSF69322">
    <property type="entry name" value="Tricorn protease domain 2"/>
    <property type="match status" value="1"/>
</dbReference>
<accession>A0ABN2EFJ1</accession>
<dbReference type="EMBL" id="BAAAND010000009">
    <property type="protein sequence ID" value="GAA1604856.1"/>
    <property type="molecule type" value="Genomic_DNA"/>
</dbReference>
<dbReference type="InterPro" id="IPR013783">
    <property type="entry name" value="Ig-like_fold"/>
</dbReference>
<keyword evidence="1" id="KW-0378">Hydrolase</keyword>
<dbReference type="Gene3D" id="2.60.40.10">
    <property type="entry name" value="Immunoglobulins"/>
    <property type="match status" value="2"/>
</dbReference>
<dbReference type="CDD" id="cd00063">
    <property type="entry name" value="FN3"/>
    <property type="match status" value="1"/>
</dbReference>
<dbReference type="Gene3D" id="2.120.10.30">
    <property type="entry name" value="TolB, C-terminal domain"/>
    <property type="match status" value="1"/>
</dbReference>
<reference evidence="5 6" key="1">
    <citation type="journal article" date="2019" name="Int. J. Syst. Evol. Microbiol.">
        <title>The Global Catalogue of Microorganisms (GCM) 10K type strain sequencing project: providing services to taxonomists for standard genome sequencing and annotation.</title>
        <authorList>
            <consortium name="The Broad Institute Genomics Platform"/>
            <consortium name="The Broad Institute Genome Sequencing Center for Infectious Disease"/>
            <person name="Wu L."/>
            <person name="Ma J."/>
        </authorList>
    </citation>
    <scope>NUCLEOTIDE SEQUENCE [LARGE SCALE GENOMIC DNA]</scope>
    <source>
        <strain evidence="5 6">JCM 14304</strain>
    </source>
</reference>
<keyword evidence="3" id="KW-0732">Signal</keyword>
<evidence type="ECO:0000259" key="4">
    <source>
        <dbReference type="PROSITE" id="PS50853"/>
    </source>
</evidence>
<evidence type="ECO:0000256" key="2">
    <source>
        <dbReference type="ARBA" id="ARBA00023326"/>
    </source>
</evidence>
<protein>
    <recommendedName>
        <fullName evidence="4">Fibronectin type-III domain-containing protein</fullName>
    </recommendedName>
</protein>
<dbReference type="SMART" id="SM00060">
    <property type="entry name" value="FN3"/>
    <property type="match status" value="2"/>
</dbReference>
<keyword evidence="2" id="KW-0624">Polysaccharide degradation</keyword>
<sequence>MRITLRAVVPIALAAVGLASILPTPADAAPTAASRSAKLPSAPVDVKLAATLTGIDLRWTPAPDANDDAVTGYNIHRVGFDGVDTVVPWQPAWNDVGYQWHESRTVPGATYSVTAVNAEGEGAASTPIRRPTVNRSITVGHTVWLENGNTLTYAGQIADPNGQQVVPIAPDGPTQVIGDVVASSPDGRELAFVRGQSEIWRTGADFSPGAPVKVLGGSSGIIRLAYSPDESKIAYERLQPDSSSCIEIVPRLGGTPVQVGCGLSMPTWSPDGSELIVKDAATSRLARVQPRAGGAILGTYAGTEQGIMPTASPDGRWIGYIDGNAPAVIPVGGGTPRRGTPTEQRPTYLSWYPDGTELLMTQPIAFGGSALVDLPVGTDGSVGAGRTVYRTQGTDRIGSAMWQGPRAMISPTYGPSGPNVLMLFDGGVASRTYCQFDAEPYAPCAGEFVRNNVPTGLHTLRLKAIDGEDHASVSFHTVNVDATPPNVRITGPAFDATTAPTATVTYTAADNSGTPVKSYDSRWRIAPTAGAFGGYAPVKSGTSATSVQIGLVPGYEYCVSVRARDGFGNVSAWTADRCFSRPSDDRAMSVTAGWTRASNRVYYLGTATSTKAAGVAIARSSVQAKRLFLVATRCSTCGALTVYYNGKAVGTVNLASASLAYQAIVPLPVPATFLTGSVLLRTTTAGKVYQIDGLAVRRT</sequence>
<proteinExistence type="predicted"/>
<dbReference type="InterPro" id="IPR011042">
    <property type="entry name" value="6-blade_b-propeller_TolB-like"/>
</dbReference>
<evidence type="ECO:0000256" key="1">
    <source>
        <dbReference type="ARBA" id="ARBA00023295"/>
    </source>
</evidence>
<keyword evidence="1" id="KW-0326">Glycosidase</keyword>
<evidence type="ECO:0000256" key="3">
    <source>
        <dbReference type="SAM" id="SignalP"/>
    </source>
</evidence>
<organism evidence="5 6">
    <name type="scientific">Kribbella karoonensis</name>
    <dbReference type="NCBI Taxonomy" id="324851"/>
    <lineage>
        <taxon>Bacteria</taxon>
        <taxon>Bacillati</taxon>
        <taxon>Actinomycetota</taxon>
        <taxon>Actinomycetes</taxon>
        <taxon>Propionibacteriales</taxon>
        <taxon>Kribbellaceae</taxon>
        <taxon>Kribbella</taxon>
    </lineage>
</organism>
<evidence type="ECO:0000313" key="5">
    <source>
        <dbReference type="EMBL" id="GAA1604856.1"/>
    </source>
</evidence>
<feature type="signal peptide" evidence="3">
    <location>
        <begin position="1"/>
        <end position="28"/>
    </location>
</feature>
<keyword evidence="2" id="KW-0119">Carbohydrate metabolism</keyword>
<dbReference type="PROSITE" id="PS50853">
    <property type="entry name" value="FN3"/>
    <property type="match status" value="1"/>
</dbReference>
<dbReference type="InterPro" id="IPR036116">
    <property type="entry name" value="FN3_sf"/>
</dbReference>
<name>A0ABN2EFJ1_9ACTN</name>
<dbReference type="InterPro" id="IPR003961">
    <property type="entry name" value="FN3_dom"/>
</dbReference>
<evidence type="ECO:0000313" key="6">
    <source>
        <dbReference type="Proteomes" id="UP001500190"/>
    </source>
</evidence>
<dbReference type="Proteomes" id="UP001500190">
    <property type="component" value="Unassembled WGS sequence"/>
</dbReference>
<comment type="caution">
    <text evidence="5">The sequence shown here is derived from an EMBL/GenBank/DDBJ whole genome shotgun (WGS) entry which is preliminary data.</text>
</comment>
<gene>
    <name evidence="5" type="ORF">GCM10009742_62100</name>
</gene>